<dbReference type="PROSITE" id="PS00108">
    <property type="entry name" value="PROTEIN_KINASE_ST"/>
    <property type="match status" value="1"/>
</dbReference>
<dbReference type="Gene3D" id="1.10.510.10">
    <property type="entry name" value="Transferase(Phosphotransferase) domain 1"/>
    <property type="match status" value="1"/>
</dbReference>
<accession>A0A3L6SGL3</accession>
<reference evidence="11" key="1">
    <citation type="journal article" date="2019" name="Nat. Commun.">
        <title>The genome of broomcorn millet.</title>
        <authorList>
            <person name="Zou C."/>
            <person name="Miki D."/>
            <person name="Li D."/>
            <person name="Tang Q."/>
            <person name="Xiao L."/>
            <person name="Rajput S."/>
            <person name="Deng P."/>
            <person name="Jia W."/>
            <person name="Huang R."/>
            <person name="Zhang M."/>
            <person name="Sun Y."/>
            <person name="Hu J."/>
            <person name="Fu X."/>
            <person name="Schnable P.S."/>
            <person name="Li F."/>
            <person name="Zhang H."/>
            <person name="Feng B."/>
            <person name="Zhu X."/>
            <person name="Liu R."/>
            <person name="Schnable J.C."/>
            <person name="Zhu J.-K."/>
            <person name="Zhang H."/>
        </authorList>
    </citation>
    <scope>NUCLEOTIDE SEQUENCE [LARGE SCALE GENOMIC DNA]</scope>
</reference>
<keyword evidence="1" id="KW-0808">Transferase</keyword>
<dbReference type="CDD" id="cd06257">
    <property type="entry name" value="DnaJ"/>
    <property type="match status" value="1"/>
</dbReference>
<dbReference type="GO" id="GO:0004672">
    <property type="term" value="F:protein kinase activity"/>
    <property type="evidence" value="ECO:0007669"/>
    <property type="project" value="InterPro"/>
</dbReference>
<dbReference type="InterPro" id="IPR036869">
    <property type="entry name" value="J_dom_sf"/>
</dbReference>
<dbReference type="Pfam" id="PF00069">
    <property type="entry name" value="Pkinase"/>
    <property type="match status" value="1"/>
</dbReference>
<evidence type="ECO:0000256" key="6">
    <source>
        <dbReference type="SAM" id="Coils"/>
    </source>
</evidence>
<sequence>MDTEWLRGKCIGRGAFGAVHLAVDTATGRAFAVKSVDAATAPAAAAALACLEGEIRILRRLRSPYVVAYLGDGGAGAARDLRMELVPGGTAAEAAARRGGLGERGARGVLRRVAAALRYLHGEAGVVHGDVKGRNVLLGCGDASGYGAKLADFGAARLVSEVAPRGPRGTPAWMAPEVARGGAAMPASDVWSLGCTALELLTGARPWSELGGACEVGELLLLVGFGGKRPAIPACLSDACRDFLDKCLRRDAGQRWTCEQLLRHPFLSADAQDGATEPEQSPSPSPSPRAVLDWLPSDSDSEALDDAEPESEHEVMARAKGRVAELAASNWPRASWDWEEPGWGAGPTRAADTWAPPPSSEAPRTATSSASEGSAGNGNAGRPAAPSSAAAATGRDHDVVLVGSGGGGLRCGRGRPGCRSHRCRHKCGFRVVGFGWPPLAVVPVLVLGVDKNASQRDIQKAFHKLSLKYHPDKNKGKGAQEKFEEINNAYEILSDEEKRKNYDLYGDEKGNPGFGGGNFGNREGHTYFTGGGPKTSYFTSGDGWQTMGGQGNTKTFSFSFGGNPGASGGNPFGGGFDLGDVFSNLFGGGSMGGSQHGGSAGSARANTGTSGQHSGAAKIQDVTTQIFSKEISDQGITWLLLFYTPQSKGQFVLESVMQDVVHSLDGVLRAGKVNCDNEKSLCKKAGVSLGKSARLFIYSYTTTEKGSLHEYSGEHDAKSLKTFCQEHLPRFSKRVDIGQFSFPPNVLPNLPQVLLLSSKKDTPVMWRAISGIFRNRLIFYDAEVHDVSHPLLKSLGVKNLPALIGRTVNGEEHLLKDGISVKDLRSGIRELKTLLESFEKKNKKLASSQANKKPSSQREENKVPLLTASNVEEICGEKTSVCIIGVFGSTKAKGQLEAVLSEISKKTLIRGQNYNSGSALSYALLDKNKQSTFLSSFDKSGFKSSDKLLIAYKPRRGRFAVYNDEVTLEEAERFVGSVLNGDVQLSPTKQKPVLR</sequence>
<evidence type="ECO:0000259" key="8">
    <source>
        <dbReference type="PROSITE" id="PS50011"/>
    </source>
</evidence>
<dbReference type="InterPro" id="IPR011009">
    <property type="entry name" value="Kinase-like_dom_sf"/>
</dbReference>
<keyword evidence="6" id="KW-0175">Coiled coil</keyword>
<dbReference type="SUPFAM" id="SSF56112">
    <property type="entry name" value="Protein kinase-like (PK-like)"/>
    <property type="match status" value="1"/>
</dbReference>
<dbReference type="PROSITE" id="PS00107">
    <property type="entry name" value="PROTEIN_KINASE_ATP"/>
    <property type="match status" value="1"/>
</dbReference>
<dbReference type="SUPFAM" id="SSF46565">
    <property type="entry name" value="Chaperone J-domain"/>
    <property type="match status" value="1"/>
</dbReference>
<evidence type="ECO:0000256" key="2">
    <source>
        <dbReference type="ARBA" id="ARBA00022741"/>
    </source>
</evidence>
<evidence type="ECO:0000313" key="11">
    <source>
        <dbReference type="Proteomes" id="UP000275267"/>
    </source>
</evidence>
<dbReference type="InterPro" id="IPR036249">
    <property type="entry name" value="Thioredoxin-like_sf"/>
</dbReference>
<feature type="domain" description="J" evidence="9">
    <location>
        <begin position="442"/>
        <end position="506"/>
    </location>
</feature>
<dbReference type="PROSITE" id="PS50011">
    <property type="entry name" value="PROTEIN_KINASE_DOM"/>
    <property type="match status" value="1"/>
</dbReference>
<comment type="caution">
    <text evidence="10">The sequence shown here is derived from an EMBL/GenBank/DDBJ whole genome shotgun (WGS) entry which is preliminary data.</text>
</comment>
<dbReference type="SMART" id="SM00271">
    <property type="entry name" value="DnaJ"/>
    <property type="match status" value="1"/>
</dbReference>
<dbReference type="Proteomes" id="UP000275267">
    <property type="component" value="Unassembled WGS sequence"/>
</dbReference>
<keyword evidence="11" id="KW-1185">Reference proteome</keyword>
<dbReference type="GO" id="GO:0005783">
    <property type="term" value="C:endoplasmic reticulum"/>
    <property type="evidence" value="ECO:0007669"/>
    <property type="project" value="UniProtKB-ARBA"/>
</dbReference>
<organism evidence="10 11">
    <name type="scientific">Panicum miliaceum</name>
    <name type="common">Proso millet</name>
    <name type="synonym">Broomcorn millet</name>
    <dbReference type="NCBI Taxonomy" id="4540"/>
    <lineage>
        <taxon>Eukaryota</taxon>
        <taxon>Viridiplantae</taxon>
        <taxon>Streptophyta</taxon>
        <taxon>Embryophyta</taxon>
        <taxon>Tracheophyta</taxon>
        <taxon>Spermatophyta</taxon>
        <taxon>Magnoliopsida</taxon>
        <taxon>Liliopsida</taxon>
        <taxon>Poales</taxon>
        <taxon>Poaceae</taxon>
        <taxon>PACMAD clade</taxon>
        <taxon>Panicoideae</taxon>
        <taxon>Panicodae</taxon>
        <taxon>Paniceae</taxon>
        <taxon>Panicinae</taxon>
        <taxon>Panicum</taxon>
        <taxon>Panicum sect. Panicum</taxon>
    </lineage>
</organism>
<feature type="region of interest" description="Disordered" evidence="7">
    <location>
        <begin position="335"/>
        <end position="393"/>
    </location>
</feature>
<dbReference type="PROSITE" id="PS00636">
    <property type="entry name" value="DNAJ_1"/>
    <property type="match status" value="1"/>
</dbReference>
<dbReference type="GO" id="GO:0005524">
    <property type="term" value="F:ATP binding"/>
    <property type="evidence" value="ECO:0007669"/>
    <property type="project" value="UniProtKB-UniRule"/>
</dbReference>
<keyword evidence="2 5" id="KW-0547">Nucleotide-binding</keyword>
<gene>
    <name evidence="10" type="ORF">C2845_PM02G29270</name>
</gene>
<evidence type="ECO:0000256" key="4">
    <source>
        <dbReference type="ARBA" id="ARBA00022840"/>
    </source>
</evidence>
<dbReference type="InterPro" id="IPR001623">
    <property type="entry name" value="DnaJ_domain"/>
</dbReference>
<dbReference type="EMBL" id="PQIB02000005">
    <property type="protein sequence ID" value="RLN19694.1"/>
    <property type="molecule type" value="Genomic_DNA"/>
</dbReference>
<dbReference type="PRINTS" id="PR00625">
    <property type="entry name" value="JDOMAIN"/>
</dbReference>
<dbReference type="InterPro" id="IPR018253">
    <property type="entry name" value="DnaJ_domain_CS"/>
</dbReference>
<evidence type="ECO:0000256" key="5">
    <source>
        <dbReference type="PROSITE-ProRule" id="PRU10141"/>
    </source>
</evidence>
<evidence type="ECO:0000256" key="7">
    <source>
        <dbReference type="SAM" id="MobiDB-lite"/>
    </source>
</evidence>
<dbReference type="AlphaFoldDB" id="A0A3L6SGL3"/>
<feature type="binding site" evidence="5">
    <location>
        <position position="34"/>
    </location>
    <ligand>
        <name>ATP</name>
        <dbReference type="ChEBI" id="CHEBI:30616"/>
    </ligand>
</feature>
<evidence type="ECO:0000256" key="3">
    <source>
        <dbReference type="ARBA" id="ARBA00022777"/>
    </source>
</evidence>
<feature type="compositionally biased region" description="Polar residues" evidence="7">
    <location>
        <begin position="604"/>
        <end position="613"/>
    </location>
</feature>
<feature type="compositionally biased region" description="Acidic residues" evidence="7">
    <location>
        <begin position="299"/>
        <end position="309"/>
    </location>
</feature>
<evidence type="ECO:0000259" key="9">
    <source>
        <dbReference type="PROSITE" id="PS50076"/>
    </source>
</evidence>
<dbReference type="PROSITE" id="PS50076">
    <property type="entry name" value="DNAJ_2"/>
    <property type="match status" value="1"/>
</dbReference>
<dbReference type="OrthoDB" id="10250354at2759"/>
<dbReference type="Gene3D" id="3.40.30.10">
    <property type="entry name" value="Glutaredoxin"/>
    <property type="match status" value="1"/>
</dbReference>
<dbReference type="CDD" id="cd06606">
    <property type="entry name" value="STKc_MAPKKK"/>
    <property type="match status" value="1"/>
</dbReference>
<dbReference type="Pfam" id="PF00226">
    <property type="entry name" value="DnaJ"/>
    <property type="match status" value="1"/>
</dbReference>
<dbReference type="PANTHER" id="PTHR45184:SF1">
    <property type="entry name" value="DNAJ PROTEIN ERDJ3A"/>
    <property type="match status" value="1"/>
</dbReference>
<dbReference type="InterPro" id="IPR017441">
    <property type="entry name" value="Protein_kinase_ATP_BS"/>
</dbReference>
<evidence type="ECO:0000256" key="1">
    <source>
        <dbReference type="ARBA" id="ARBA00022679"/>
    </source>
</evidence>
<feature type="coiled-coil region" evidence="6">
    <location>
        <begin position="821"/>
        <end position="848"/>
    </location>
</feature>
<protein>
    <submittedName>
        <fullName evidence="10">DnaJ protein ERDJ3A</fullName>
    </submittedName>
</protein>
<dbReference type="InterPro" id="IPR052842">
    <property type="entry name" value="ER_Co-chaperone"/>
</dbReference>
<feature type="compositionally biased region" description="Low complexity" evidence="7">
    <location>
        <begin position="380"/>
        <end position="392"/>
    </location>
</feature>
<feature type="region of interest" description="Disordered" evidence="7">
    <location>
        <begin position="272"/>
        <end position="317"/>
    </location>
</feature>
<proteinExistence type="predicted"/>
<dbReference type="Gene3D" id="1.10.287.110">
    <property type="entry name" value="DnaJ domain"/>
    <property type="match status" value="1"/>
</dbReference>
<dbReference type="InterPro" id="IPR008271">
    <property type="entry name" value="Ser/Thr_kinase_AS"/>
</dbReference>
<dbReference type="InterPro" id="IPR000719">
    <property type="entry name" value="Prot_kinase_dom"/>
</dbReference>
<dbReference type="STRING" id="4540.A0A3L6SGL3"/>
<dbReference type="PANTHER" id="PTHR45184">
    <property type="entry name" value="DNAJ PROTEIN ERDJ3A"/>
    <property type="match status" value="1"/>
</dbReference>
<keyword evidence="4 5" id="KW-0067">ATP-binding</keyword>
<feature type="region of interest" description="Disordered" evidence="7">
    <location>
        <begin position="593"/>
        <end position="615"/>
    </location>
</feature>
<keyword evidence="3" id="KW-0418">Kinase</keyword>
<name>A0A3L6SGL3_PANMI</name>
<dbReference type="SMART" id="SM00220">
    <property type="entry name" value="S_TKc"/>
    <property type="match status" value="1"/>
</dbReference>
<dbReference type="SUPFAM" id="SSF52833">
    <property type="entry name" value="Thioredoxin-like"/>
    <property type="match status" value="1"/>
</dbReference>
<feature type="compositionally biased region" description="Low complexity" evidence="7">
    <location>
        <begin position="365"/>
        <end position="374"/>
    </location>
</feature>
<evidence type="ECO:0000313" key="10">
    <source>
        <dbReference type="EMBL" id="RLN19694.1"/>
    </source>
</evidence>
<feature type="domain" description="Protein kinase" evidence="8">
    <location>
        <begin position="5"/>
        <end position="267"/>
    </location>
</feature>